<dbReference type="EMBL" id="VUJU01006552">
    <property type="protein sequence ID" value="KAF0748249.1"/>
    <property type="molecule type" value="Genomic_DNA"/>
</dbReference>
<keyword evidence="2" id="KW-1185">Reference proteome</keyword>
<dbReference type="AlphaFoldDB" id="A0A6G0Y2N4"/>
<organism evidence="1 2">
    <name type="scientific">Aphis craccivora</name>
    <name type="common">Cowpea aphid</name>
    <dbReference type="NCBI Taxonomy" id="307492"/>
    <lineage>
        <taxon>Eukaryota</taxon>
        <taxon>Metazoa</taxon>
        <taxon>Ecdysozoa</taxon>
        <taxon>Arthropoda</taxon>
        <taxon>Hexapoda</taxon>
        <taxon>Insecta</taxon>
        <taxon>Pterygota</taxon>
        <taxon>Neoptera</taxon>
        <taxon>Paraneoptera</taxon>
        <taxon>Hemiptera</taxon>
        <taxon>Sternorrhyncha</taxon>
        <taxon>Aphidomorpha</taxon>
        <taxon>Aphidoidea</taxon>
        <taxon>Aphididae</taxon>
        <taxon>Aphidini</taxon>
        <taxon>Aphis</taxon>
        <taxon>Aphis</taxon>
    </lineage>
</organism>
<protein>
    <submittedName>
        <fullName evidence="1">Uncharacterized protein</fullName>
    </submittedName>
</protein>
<feature type="non-terminal residue" evidence="1">
    <location>
        <position position="1"/>
    </location>
</feature>
<proteinExistence type="predicted"/>
<sequence>NSAKISNTKKIQIFQNKTLYLNKNDHFYVPNQTLHTNLKLQTVHGTTSKYQKRYHNSLPDRPIFLVKHFSNPITRNPPKRFKRK</sequence>
<dbReference type="Proteomes" id="UP000478052">
    <property type="component" value="Unassembled WGS sequence"/>
</dbReference>
<gene>
    <name evidence="1" type="ORF">FWK35_00039122</name>
</gene>
<comment type="caution">
    <text evidence="1">The sequence shown here is derived from an EMBL/GenBank/DDBJ whole genome shotgun (WGS) entry which is preliminary data.</text>
</comment>
<reference evidence="1 2" key="1">
    <citation type="submission" date="2019-08" db="EMBL/GenBank/DDBJ databases">
        <title>Whole genome of Aphis craccivora.</title>
        <authorList>
            <person name="Voronova N.V."/>
            <person name="Shulinski R.S."/>
            <person name="Bandarenka Y.V."/>
            <person name="Zhorov D.G."/>
            <person name="Warner D."/>
        </authorList>
    </citation>
    <scope>NUCLEOTIDE SEQUENCE [LARGE SCALE GENOMIC DNA]</scope>
    <source>
        <strain evidence="1">180601</strain>
        <tissue evidence="1">Whole Body</tissue>
    </source>
</reference>
<evidence type="ECO:0000313" key="2">
    <source>
        <dbReference type="Proteomes" id="UP000478052"/>
    </source>
</evidence>
<accession>A0A6G0Y2N4</accession>
<evidence type="ECO:0000313" key="1">
    <source>
        <dbReference type="EMBL" id="KAF0748249.1"/>
    </source>
</evidence>
<name>A0A6G0Y2N4_APHCR</name>